<dbReference type="EMBL" id="JAUSWO010000001">
    <property type="protein sequence ID" value="MDQ0513754.1"/>
    <property type="molecule type" value="Genomic_DNA"/>
</dbReference>
<dbReference type="NCBIfam" id="TIGR00333">
    <property type="entry name" value="nrdI"/>
    <property type="match status" value="1"/>
</dbReference>
<dbReference type="PANTHER" id="PTHR37297">
    <property type="entry name" value="PROTEIN NRDI"/>
    <property type="match status" value="1"/>
</dbReference>
<dbReference type="InterPro" id="IPR029039">
    <property type="entry name" value="Flavoprotein-like_sf"/>
</dbReference>
<dbReference type="Gene3D" id="3.40.50.360">
    <property type="match status" value="1"/>
</dbReference>
<name>A0ABU0LYH1_9BACT</name>
<dbReference type="Pfam" id="PF07972">
    <property type="entry name" value="Flavodoxin_NdrI"/>
    <property type="match status" value="1"/>
</dbReference>
<gene>
    <name evidence="1" type="ORF">J2Z62_000192</name>
</gene>
<evidence type="ECO:0000313" key="1">
    <source>
        <dbReference type="EMBL" id="MDQ0513754.1"/>
    </source>
</evidence>
<proteinExistence type="predicted"/>
<dbReference type="Proteomes" id="UP001240643">
    <property type="component" value="Unassembled WGS sequence"/>
</dbReference>
<organism evidence="1 2">
    <name type="scientific">Mycoplasmoides fastidiosum</name>
    <dbReference type="NCBI Taxonomy" id="92758"/>
    <lineage>
        <taxon>Bacteria</taxon>
        <taxon>Bacillati</taxon>
        <taxon>Mycoplasmatota</taxon>
        <taxon>Mycoplasmoidales</taxon>
        <taxon>Mycoplasmoidaceae</taxon>
        <taxon>Mycoplasmoides</taxon>
    </lineage>
</organism>
<dbReference type="PIRSF" id="PIRSF005087">
    <property type="entry name" value="NrdI"/>
    <property type="match status" value="1"/>
</dbReference>
<evidence type="ECO:0000313" key="2">
    <source>
        <dbReference type="Proteomes" id="UP001240643"/>
    </source>
</evidence>
<dbReference type="SUPFAM" id="SSF52218">
    <property type="entry name" value="Flavoproteins"/>
    <property type="match status" value="1"/>
</dbReference>
<sequence length="121" mass="14079">MILVFISRTNNIKRFIQKLQHINRIIELNHQNYTIEINEPFALITYTDKLGMVPETVEKFLEKNYHFLKAVAASGNRNFGNNFANAANVISEKYNVPILLKFELSGTQEDVDEFQNKFLNL</sequence>
<dbReference type="InterPro" id="IPR004465">
    <property type="entry name" value="RNR_NrdI"/>
</dbReference>
<comment type="caution">
    <text evidence="1">The sequence shown here is derived from an EMBL/GenBank/DDBJ whole genome shotgun (WGS) entry which is preliminary data.</text>
</comment>
<dbReference type="PANTHER" id="PTHR37297:SF1">
    <property type="entry name" value="PROTEIN NRDI"/>
    <property type="match status" value="1"/>
</dbReference>
<accession>A0ABU0LYH1</accession>
<protein>
    <submittedName>
        <fullName evidence="1">Protein involved in ribonucleotide reduction</fullName>
    </submittedName>
</protein>
<keyword evidence="2" id="KW-1185">Reference proteome</keyword>
<reference evidence="1" key="1">
    <citation type="submission" date="2023-07" db="EMBL/GenBank/DDBJ databases">
        <title>Genomic Encyclopedia of Type Strains, Phase IV (KMG-IV): sequencing the most valuable type-strain genomes for metagenomic binning, comparative biology and taxonomic classification.</title>
        <authorList>
            <person name="Goeker M."/>
        </authorList>
    </citation>
    <scope>NUCLEOTIDE SEQUENCE [LARGE SCALE GENOMIC DNA]</scope>
    <source>
        <strain evidence="1">DSM 21204</strain>
    </source>
</reference>
<dbReference type="RefSeq" id="WP_256547546.1">
    <property type="nucleotide sequence ID" value="NZ_CP101809.1"/>
</dbReference>